<evidence type="ECO:0000313" key="17">
    <source>
        <dbReference type="Proteomes" id="UP000692954"/>
    </source>
</evidence>
<keyword evidence="6 11" id="KW-0863">Zinc-finger</keyword>
<feature type="compositionally biased region" description="Low complexity" evidence="13">
    <location>
        <begin position="148"/>
        <end position="195"/>
    </location>
</feature>
<evidence type="ECO:0000256" key="11">
    <source>
        <dbReference type="PROSITE-ProRule" id="PRU00175"/>
    </source>
</evidence>
<dbReference type="InterPro" id="IPR001841">
    <property type="entry name" value="Znf_RING"/>
</dbReference>
<keyword evidence="2" id="KW-0597">Phosphoprotein</keyword>
<keyword evidence="7 12" id="KW-0378">Hydrolase</keyword>
<dbReference type="OrthoDB" id="167576at2759"/>
<evidence type="ECO:0008006" key="18">
    <source>
        <dbReference type="Google" id="ProtNLM"/>
    </source>
</evidence>
<evidence type="ECO:0000256" key="3">
    <source>
        <dbReference type="ARBA" id="ARBA00022670"/>
    </source>
</evidence>
<keyword evidence="5" id="KW-0677">Repeat</keyword>
<evidence type="ECO:0000256" key="9">
    <source>
        <dbReference type="ARBA" id="ARBA00022833"/>
    </source>
</evidence>
<evidence type="ECO:0000256" key="10">
    <source>
        <dbReference type="PIRSR" id="PIRSR622684-1"/>
    </source>
</evidence>
<feature type="compositionally biased region" description="Low complexity" evidence="13">
    <location>
        <begin position="132"/>
        <end position="141"/>
    </location>
</feature>
<feature type="active site" evidence="10 12">
    <location>
        <position position="575"/>
    </location>
</feature>
<dbReference type="GO" id="GO:0006508">
    <property type="term" value="P:proteolysis"/>
    <property type="evidence" value="ECO:0007669"/>
    <property type="project" value="UniProtKB-KW"/>
</dbReference>
<dbReference type="EMBL" id="CAJJDN010000102">
    <property type="protein sequence ID" value="CAD8113069.1"/>
    <property type="molecule type" value="Genomic_DNA"/>
</dbReference>
<dbReference type="PROSITE" id="PS00139">
    <property type="entry name" value="THIOL_PROTEASE_CYS"/>
    <property type="match status" value="1"/>
</dbReference>
<dbReference type="InterPro" id="IPR022684">
    <property type="entry name" value="Calpain_cysteine_protease"/>
</dbReference>
<keyword evidence="3 12" id="KW-0645">Protease</keyword>
<evidence type="ECO:0000313" key="16">
    <source>
        <dbReference type="EMBL" id="CAD8113069.1"/>
    </source>
</evidence>
<dbReference type="Proteomes" id="UP000692954">
    <property type="component" value="Unassembled WGS sequence"/>
</dbReference>
<dbReference type="InterPro" id="IPR000169">
    <property type="entry name" value="Pept_cys_AS"/>
</dbReference>
<evidence type="ECO:0000256" key="2">
    <source>
        <dbReference type="ARBA" id="ARBA00022553"/>
    </source>
</evidence>
<evidence type="ECO:0000259" key="15">
    <source>
        <dbReference type="PROSITE" id="PS50203"/>
    </source>
</evidence>
<evidence type="ECO:0000256" key="7">
    <source>
        <dbReference type="ARBA" id="ARBA00022801"/>
    </source>
</evidence>
<protein>
    <recommendedName>
        <fullName evidence="18">Calpain catalytic domain-containing protein</fullName>
    </recommendedName>
</protein>
<feature type="domain" description="RING-type" evidence="14">
    <location>
        <begin position="7"/>
        <end position="44"/>
    </location>
</feature>
<dbReference type="SMART" id="SM00230">
    <property type="entry name" value="CysPc"/>
    <property type="match status" value="1"/>
</dbReference>
<keyword evidence="9" id="KW-0862">Zinc</keyword>
<reference evidence="16" key="1">
    <citation type="submission" date="2021-01" db="EMBL/GenBank/DDBJ databases">
        <authorList>
            <consortium name="Genoscope - CEA"/>
            <person name="William W."/>
        </authorList>
    </citation>
    <scope>NUCLEOTIDE SEQUENCE</scope>
</reference>
<organism evidence="16 17">
    <name type="scientific">Paramecium sonneborni</name>
    <dbReference type="NCBI Taxonomy" id="65129"/>
    <lineage>
        <taxon>Eukaryota</taxon>
        <taxon>Sar</taxon>
        <taxon>Alveolata</taxon>
        <taxon>Ciliophora</taxon>
        <taxon>Intramacronucleata</taxon>
        <taxon>Oligohymenophorea</taxon>
        <taxon>Peniculida</taxon>
        <taxon>Parameciidae</taxon>
        <taxon>Paramecium</taxon>
    </lineage>
</organism>
<dbReference type="PROSITE" id="PS50203">
    <property type="entry name" value="CALPAIN_CAT"/>
    <property type="match status" value="1"/>
</dbReference>
<feature type="active site" evidence="10 12">
    <location>
        <position position="401"/>
    </location>
</feature>
<proteinExistence type="inferred from homology"/>
<comment type="similarity">
    <text evidence="1">Belongs to the peptidase C2 family.</text>
</comment>
<evidence type="ECO:0000256" key="8">
    <source>
        <dbReference type="ARBA" id="ARBA00022807"/>
    </source>
</evidence>
<dbReference type="InterPro" id="IPR017907">
    <property type="entry name" value="Znf_RING_CS"/>
</dbReference>
<evidence type="ECO:0000256" key="1">
    <source>
        <dbReference type="ARBA" id="ARBA00007623"/>
    </source>
</evidence>
<dbReference type="GO" id="GO:0008270">
    <property type="term" value="F:zinc ion binding"/>
    <property type="evidence" value="ECO:0007669"/>
    <property type="project" value="UniProtKB-KW"/>
</dbReference>
<feature type="compositionally biased region" description="Polar residues" evidence="13">
    <location>
        <begin position="89"/>
        <end position="121"/>
    </location>
</feature>
<accession>A0A8S1QBD0</accession>
<dbReference type="InterPro" id="IPR001300">
    <property type="entry name" value="Peptidase_C2_calpain_cat"/>
</dbReference>
<evidence type="ECO:0000256" key="4">
    <source>
        <dbReference type="ARBA" id="ARBA00022723"/>
    </source>
</evidence>
<keyword evidence="17" id="KW-1185">Reference proteome</keyword>
<feature type="domain" description="Calpain catalytic" evidence="15">
    <location>
        <begin position="338"/>
        <end position="631"/>
    </location>
</feature>
<name>A0A8S1QBD0_9CILI</name>
<dbReference type="PANTHER" id="PTHR10183:SF379">
    <property type="entry name" value="CALPAIN-5"/>
    <property type="match status" value="1"/>
</dbReference>
<gene>
    <name evidence="16" type="ORF">PSON_ATCC_30995.1.T1020096</name>
</gene>
<dbReference type="PROSITE" id="PS00518">
    <property type="entry name" value="ZF_RING_1"/>
    <property type="match status" value="2"/>
</dbReference>
<evidence type="ECO:0000256" key="6">
    <source>
        <dbReference type="ARBA" id="ARBA00022771"/>
    </source>
</evidence>
<evidence type="ECO:0000259" key="14">
    <source>
        <dbReference type="PROSITE" id="PS50089"/>
    </source>
</evidence>
<feature type="active site" evidence="10 12">
    <location>
        <position position="550"/>
    </location>
</feature>
<dbReference type="PROSITE" id="PS50089">
    <property type="entry name" value="ZF_RING_2"/>
    <property type="match status" value="1"/>
</dbReference>
<dbReference type="FunFam" id="3.90.70.10:FF:000010">
    <property type="entry name" value="Calpain 15"/>
    <property type="match status" value="1"/>
</dbReference>
<evidence type="ECO:0000256" key="13">
    <source>
        <dbReference type="SAM" id="MobiDB-lite"/>
    </source>
</evidence>
<evidence type="ECO:0000256" key="5">
    <source>
        <dbReference type="ARBA" id="ARBA00022737"/>
    </source>
</evidence>
<feature type="region of interest" description="Disordered" evidence="13">
    <location>
        <begin position="81"/>
        <end position="195"/>
    </location>
</feature>
<keyword evidence="8 12" id="KW-0788">Thiol protease</keyword>
<comment type="caution">
    <text evidence="16">The sequence shown here is derived from an EMBL/GenBank/DDBJ whole genome shotgun (WGS) entry which is preliminary data.</text>
</comment>
<sequence length="861" mass="100103">MIKSLKCVKCLSDTKESSSYKAKCGHLYCNKCIDQITAEGGANCSEKQCSNFLNISDLMNRQFQKLSGSNQMVFGKQITMFSGDPKKMTSPSQQNKAGTTKQNNQNSNTPLKQQKNTQARRSIQERSPVVIQTKSKSQMQKQTDRVLKQQNSTKMIQQQQQQQGQQRQQAQIHQQKKTQQNMQSPKQQQQQKQIQQNIQIQKQEIKVNIEDRMTQSISYKCDYCNQNNSGLFHNEICDHRLCYDCLQKYYDDYCVCFVKDCGWQINQEQLNQFMLTYVTFQLGEVEELKLKRQQSSTDQQDILISKFQFEEVTLQHMQISNMNEFIKTFDELKIKEKNYIDLKFGPNEKSVGSNYSVNWERLNNIFNGDYQFFAKANDNKRFGLGKYIGPQDIIQGQLGNCYLLASISALGNRRPDLLLDVFITRAINEQGIYCVRLCIDGLWKAIHVDDYFPVYPNLTPIFTKAKNNAIWVMVLEKAWAKLFGSYQNSSSGSMQEVLRALTGAPTEVIWTQSPDFITLLRRCLANKVIMVAATQSSDVQPITQGLVPNHAYSVLKIKQINHPKRGQVELIKLRNPWGKKEWTGDWGQDSPLWTPQLRQELKLDTEDSGVFYMDIGSFMQQFRDIHTCHVKQNYQYSATQIKSNKKKAVYYSFNITKEGDYYITINQRNQRWAGNPKYSYAKLLICKKEENNNYTYINGKFSQFGEVWCKCTLSKGEYIIFAKVIWEHHQDFFFVISSYGIEKLEFKQIKKIPDMLSSVFIKKGLLQQPKRSYDTMGQPKIQSCYNLDRLDGWGYYFIDNQSSVKLISKISFHKFYGLRFCKPYRGVTLNIELPPGKQFIAVIKVLSGYEIEFTQKVQFQQ</sequence>
<dbReference type="AlphaFoldDB" id="A0A8S1QBD0"/>
<evidence type="ECO:0000256" key="12">
    <source>
        <dbReference type="PROSITE-ProRule" id="PRU00239"/>
    </source>
</evidence>
<dbReference type="PANTHER" id="PTHR10183">
    <property type="entry name" value="CALPAIN"/>
    <property type="match status" value="1"/>
</dbReference>
<dbReference type="GO" id="GO:0004198">
    <property type="term" value="F:calcium-dependent cysteine-type endopeptidase activity"/>
    <property type="evidence" value="ECO:0007669"/>
    <property type="project" value="InterPro"/>
</dbReference>
<dbReference type="Pfam" id="PF00648">
    <property type="entry name" value="Peptidase_C2"/>
    <property type="match status" value="1"/>
</dbReference>
<keyword evidence="4" id="KW-0479">Metal-binding</keyword>